<dbReference type="EMBL" id="MCOG01000073">
    <property type="protein sequence ID" value="ORY56466.1"/>
    <property type="molecule type" value="Genomic_DNA"/>
</dbReference>
<dbReference type="InterPro" id="IPR036305">
    <property type="entry name" value="RGS_sf"/>
</dbReference>
<comment type="caution">
    <text evidence="3">The sequence shown here is derived from an EMBL/GenBank/DDBJ whole genome shotgun (WGS) entry which is preliminary data.</text>
</comment>
<protein>
    <recommendedName>
        <fullName evidence="2">RGS domain-containing protein</fullName>
    </recommendedName>
</protein>
<dbReference type="InterPro" id="IPR044926">
    <property type="entry name" value="RGS_subdomain_2"/>
</dbReference>
<dbReference type="Gene3D" id="1.10.167.10">
    <property type="entry name" value="Regulator of G-protein Signalling 4, domain 2"/>
    <property type="match status" value="1"/>
</dbReference>
<keyword evidence="1" id="KW-1133">Transmembrane helix</keyword>
<keyword evidence="1" id="KW-0472">Membrane</keyword>
<name>A0A1Y2DBG9_9FUNG</name>
<dbReference type="AlphaFoldDB" id="A0A1Y2DBG9"/>
<evidence type="ECO:0000259" key="2">
    <source>
        <dbReference type="PROSITE" id="PS50132"/>
    </source>
</evidence>
<dbReference type="SUPFAM" id="SSF48097">
    <property type="entry name" value="Regulator of G-protein signaling, RGS"/>
    <property type="match status" value="1"/>
</dbReference>
<evidence type="ECO:0000313" key="4">
    <source>
        <dbReference type="Proteomes" id="UP000193920"/>
    </source>
</evidence>
<accession>A0A1Y2DBG9</accession>
<keyword evidence="1" id="KW-0812">Transmembrane</keyword>
<feature type="transmembrane region" description="Helical" evidence="1">
    <location>
        <begin position="33"/>
        <end position="58"/>
    </location>
</feature>
<evidence type="ECO:0000313" key="3">
    <source>
        <dbReference type="EMBL" id="ORY56466.1"/>
    </source>
</evidence>
<proteinExistence type="predicted"/>
<dbReference type="PANTHER" id="PTHR10845:SF192">
    <property type="entry name" value="DOUBLE HIT, ISOFORM B"/>
    <property type="match status" value="1"/>
</dbReference>
<dbReference type="OrthoDB" id="5558091at2759"/>
<dbReference type="InterPro" id="IPR016137">
    <property type="entry name" value="RGS"/>
</dbReference>
<feature type="transmembrane region" description="Helical" evidence="1">
    <location>
        <begin position="70"/>
        <end position="91"/>
    </location>
</feature>
<dbReference type="Pfam" id="PF00615">
    <property type="entry name" value="RGS"/>
    <property type="match status" value="1"/>
</dbReference>
<evidence type="ECO:0000256" key="1">
    <source>
        <dbReference type="SAM" id="Phobius"/>
    </source>
</evidence>
<organism evidence="3 4">
    <name type="scientific">Neocallimastix californiae</name>
    <dbReference type="NCBI Taxonomy" id="1754190"/>
    <lineage>
        <taxon>Eukaryota</taxon>
        <taxon>Fungi</taxon>
        <taxon>Fungi incertae sedis</taxon>
        <taxon>Chytridiomycota</taxon>
        <taxon>Chytridiomycota incertae sedis</taxon>
        <taxon>Neocallimastigomycetes</taxon>
        <taxon>Neocallimastigales</taxon>
        <taxon>Neocallimastigaceae</taxon>
        <taxon>Neocallimastix</taxon>
    </lineage>
</organism>
<sequence>MQTNKQTKKKKKKSFLDLEDTLLSLKQNKGKNLFRLVGIFGRFYMLLSIFTFISLFFVKDSNVFGAKFECITTSLLIFIFGVINGVLIATVTTDGDITSNNHRRMFLDFFEATNGGKILFTIVSSYILFTSITLPVIQYFIAKKTKDRSTKEASQLLRSIYNKFNSKEAFKEVLKTPTFVYQLRNIAIKEFSVENVLFWENYKILQNMNHRYFVETKKAEELGNVNLVDLYDFEGYYQEQIQYYNTTVEDSYSYNSNLSVPAAIIPYYDQFYRTFIKANCPAKVNISYKIVKAIESEIVKPTVGIFDVAKDEVVDMMYNSIYPIFLKKNKKQLEETFNLNK</sequence>
<reference evidence="3 4" key="1">
    <citation type="submission" date="2016-08" db="EMBL/GenBank/DDBJ databases">
        <title>A Parts List for Fungal Cellulosomes Revealed by Comparative Genomics.</title>
        <authorList>
            <consortium name="DOE Joint Genome Institute"/>
            <person name="Haitjema C.H."/>
            <person name="Gilmore S.P."/>
            <person name="Henske J.K."/>
            <person name="Solomon K.V."/>
            <person name="De Groot R."/>
            <person name="Kuo A."/>
            <person name="Mondo S.J."/>
            <person name="Salamov A.A."/>
            <person name="Labutti K."/>
            <person name="Zhao Z."/>
            <person name="Chiniquy J."/>
            <person name="Barry K."/>
            <person name="Brewer H.M."/>
            <person name="Purvine S.O."/>
            <person name="Wright A.T."/>
            <person name="Boxma B."/>
            <person name="Van Alen T."/>
            <person name="Hackstein J.H."/>
            <person name="Baker S.E."/>
            <person name="Grigoriev I.V."/>
            <person name="O'Malley M.A."/>
        </authorList>
    </citation>
    <scope>NUCLEOTIDE SEQUENCE [LARGE SCALE GENOMIC DNA]</scope>
    <source>
        <strain evidence="3 4">G1</strain>
    </source>
</reference>
<feature type="domain" description="RGS" evidence="2">
    <location>
        <begin position="169"/>
        <end position="327"/>
    </location>
</feature>
<dbReference type="Proteomes" id="UP000193920">
    <property type="component" value="Unassembled WGS sequence"/>
</dbReference>
<gene>
    <name evidence="3" type="ORF">LY90DRAFT_506713</name>
</gene>
<feature type="transmembrane region" description="Helical" evidence="1">
    <location>
        <begin position="118"/>
        <end position="141"/>
    </location>
</feature>
<dbReference type="PROSITE" id="PS50132">
    <property type="entry name" value="RGS"/>
    <property type="match status" value="1"/>
</dbReference>
<keyword evidence="4" id="KW-1185">Reference proteome</keyword>
<dbReference type="STRING" id="1754190.A0A1Y2DBG9"/>
<dbReference type="PANTHER" id="PTHR10845">
    <property type="entry name" value="REGULATOR OF G PROTEIN SIGNALING"/>
    <property type="match status" value="1"/>
</dbReference>